<dbReference type="Proteomes" id="UP000019260">
    <property type="component" value="Chromosome"/>
</dbReference>
<gene>
    <name evidence="1" type="ORF">P344_05300</name>
</gene>
<protein>
    <submittedName>
        <fullName evidence="1">Uncharacterized protein</fullName>
    </submittedName>
</protein>
<dbReference type="AlphaFoldDB" id="W6AMH5"/>
<evidence type="ECO:0000313" key="1">
    <source>
        <dbReference type="EMBL" id="AHI58382.1"/>
    </source>
</evidence>
<dbReference type="STRING" id="838561.P344_05300"/>
<name>W6AMH5_9MOLU</name>
<dbReference type="Gene3D" id="3.40.50.1000">
    <property type="entry name" value="HAD superfamily/HAD-like"/>
    <property type="match status" value="1"/>
</dbReference>
<evidence type="ECO:0000313" key="2">
    <source>
        <dbReference type="Proteomes" id="UP000019260"/>
    </source>
</evidence>
<dbReference type="EMBL" id="CP006720">
    <property type="protein sequence ID" value="AHI58382.1"/>
    <property type="molecule type" value="Genomic_DNA"/>
</dbReference>
<accession>W6AMH5</accession>
<organism evidence="1 2">
    <name type="scientific">Spiroplasma mirum ATCC 29335</name>
    <dbReference type="NCBI Taxonomy" id="838561"/>
    <lineage>
        <taxon>Bacteria</taxon>
        <taxon>Bacillati</taxon>
        <taxon>Mycoplasmatota</taxon>
        <taxon>Mollicutes</taxon>
        <taxon>Entomoplasmatales</taxon>
        <taxon>Spiroplasmataceae</taxon>
        <taxon>Spiroplasma</taxon>
    </lineage>
</organism>
<dbReference type="RefSeq" id="WP_236681359.1">
    <property type="nucleotide sequence ID" value="NZ_CP002082.1"/>
</dbReference>
<proteinExistence type="predicted"/>
<dbReference type="SUPFAM" id="SSF56784">
    <property type="entry name" value="HAD-like"/>
    <property type="match status" value="1"/>
</dbReference>
<sequence length="41" mass="4496">MGTAEINVPEISKYVALEWVAKKFGIDNSEIMAMGVMPNNP</sequence>
<dbReference type="Pfam" id="PF08282">
    <property type="entry name" value="Hydrolase_3"/>
    <property type="match status" value="1"/>
</dbReference>
<dbReference type="PATRIC" id="fig|838561.3.peg.1019"/>
<dbReference type="KEGG" id="smia:P344_05300"/>
<reference evidence="1 2" key="1">
    <citation type="submission" date="2013-09" db="EMBL/GenBank/DDBJ databases">
        <title>Complete genome sequence of Spiroplasma mirum suckling mouse cataract agent.</title>
        <authorList>
            <person name="Landry C.A."/>
            <person name="Bastian F.O."/>
            <person name="Thune R.L."/>
        </authorList>
    </citation>
    <scope>NUCLEOTIDE SEQUENCE [LARGE SCALE GENOMIC DNA]</scope>
    <source>
        <strain evidence="1 2">SMCA</strain>
    </source>
</reference>
<keyword evidence="2" id="KW-1185">Reference proteome</keyword>
<dbReference type="InterPro" id="IPR036412">
    <property type="entry name" value="HAD-like_sf"/>
</dbReference>
<dbReference type="InterPro" id="IPR023214">
    <property type="entry name" value="HAD_sf"/>
</dbReference>
<dbReference type="HOGENOM" id="CLU_3276870_0_0_14"/>